<evidence type="ECO:0000256" key="1">
    <source>
        <dbReference type="SAM" id="Phobius"/>
    </source>
</evidence>
<dbReference type="KEGG" id="lbc:LACBIDRAFT_313744"/>
<proteinExistence type="predicted"/>
<dbReference type="AlphaFoldDB" id="B0D0Q8"/>
<keyword evidence="1" id="KW-0812">Transmembrane</keyword>
<accession>B0D0Q8</accession>
<protein>
    <submittedName>
        <fullName evidence="2">Predicted protein</fullName>
    </submittedName>
</protein>
<dbReference type="HOGENOM" id="CLU_1563121_0_0_1"/>
<gene>
    <name evidence="2" type="ORF">LACBIDRAFT_313744</name>
</gene>
<keyword evidence="3" id="KW-1185">Reference proteome</keyword>
<keyword evidence="1" id="KW-1133">Transmembrane helix</keyword>
<feature type="transmembrane region" description="Helical" evidence="1">
    <location>
        <begin position="39"/>
        <end position="61"/>
    </location>
</feature>
<dbReference type="Proteomes" id="UP000001194">
    <property type="component" value="Unassembled WGS sequence"/>
</dbReference>
<evidence type="ECO:0000313" key="3">
    <source>
        <dbReference type="Proteomes" id="UP000001194"/>
    </source>
</evidence>
<keyword evidence="1" id="KW-0472">Membrane</keyword>
<dbReference type="GeneID" id="6073439"/>
<dbReference type="OrthoDB" id="3184377at2759"/>
<dbReference type="EMBL" id="DS547095">
    <property type="protein sequence ID" value="EDR11506.1"/>
    <property type="molecule type" value="Genomic_DNA"/>
</dbReference>
<reference evidence="2 3" key="1">
    <citation type="journal article" date="2008" name="Nature">
        <title>The genome of Laccaria bicolor provides insights into mycorrhizal symbiosis.</title>
        <authorList>
            <person name="Martin F."/>
            <person name="Aerts A."/>
            <person name="Ahren D."/>
            <person name="Brun A."/>
            <person name="Danchin E.G.J."/>
            <person name="Duchaussoy F."/>
            <person name="Gibon J."/>
            <person name="Kohler A."/>
            <person name="Lindquist E."/>
            <person name="Pereda V."/>
            <person name="Salamov A."/>
            <person name="Shapiro H.J."/>
            <person name="Wuyts J."/>
            <person name="Blaudez D."/>
            <person name="Buee M."/>
            <person name="Brokstein P."/>
            <person name="Canbaeck B."/>
            <person name="Cohen D."/>
            <person name="Courty P.E."/>
            <person name="Coutinho P.M."/>
            <person name="Delaruelle C."/>
            <person name="Detter J.C."/>
            <person name="Deveau A."/>
            <person name="DiFazio S."/>
            <person name="Duplessis S."/>
            <person name="Fraissinet-Tachet L."/>
            <person name="Lucic E."/>
            <person name="Frey-Klett P."/>
            <person name="Fourrey C."/>
            <person name="Feussner I."/>
            <person name="Gay G."/>
            <person name="Grimwood J."/>
            <person name="Hoegger P.J."/>
            <person name="Jain P."/>
            <person name="Kilaru S."/>
            <person name="Labbe J."/>
            <person name="Lin Y.C."/>
            <person name="Legue V."/>
            <person name="Le Tacon F."/>
            <person name="Marmeisse R."/>
            <person name="Melayah D."/>
            <person name="Montanini B."/>
            <person name="Muratet M."/>
            <person name="Nehls U."/>
            <person name="Niculita-Hirzel H."/>
            <person name="Oudot-Le Secq M.P."/>
            <person name="Peter M."/>
            <person name="Quesneville H."/>
            <person name="Rajashekar B."/>
            <person name="Reich M."/>
            <person name="Rouhier N."/>
            <person name="Schmutz J."/>
            <person name="Yin T."/>
            <person name="Chalot M."/>
            <person name="Henrissat B."/>
            <person name="Kuees U."/>
            <person name="Lucas S."/>
            <person name="Van de Peer Y."/>
            <person name="Podila G.K."/>
            <person name="Polle A."/>
            <person name="Pukkila P.J."/>
            <person name="Richardson P.M."/>
            <person name="Rouze P."/>
            <person name="Sanders I.R."/>
            <person name="Stajich J.E."/>
            <person name="Tunlid A."/>
            <person name="Tuskan G."/>
            <person name="Grigoriev I.V."/>
        </authorList>
    </citation>
    <scope>NUCLEOTIDE SEQUENCE [LARGE SCALE GENOMIC DNA]</scope>
    <source>
        <strain evidence="3">S238N-H82 / ATCC MYA-4686</strain>
    </source>
</reference>
<evidence type="ECO:0000313" key="2">
    <source>
        <dbReference type="EMBL" id="EDR11506.1"/>
    </source>
</evidence>
<dbReference type="InParanoid" id="B0D0Q8"/>
<dbReference type="RefSeq" id="XP_001877403.1">
    <property type="nucleotide sequence ID" value="XM_001877368.1"/>
</dbReference>
<organism evidence="3">
    <name type="scientific">Laccaria bicolor (strain S238N-H82 / ATCC MYA-4686)</name>
    <name type="common">Bicoloured deceiver</name>
    <name type="synonym">Laccaria laccata var. bicolor</name>
    <dbReference type="NCBI Taxonomy" id="486041"/>
    <lineage>
        <taxon>Eukaryota</taxon>
        <taxon>Fungi</taxon>
        <taxon>Dikarya</taxon>
        <taxon>Basidiomycota</taxon>
        <taxon>Agaricomycotina</taxon>
        <taxon>Agaricomycetes</taxon>
        <taxon>Agaricomycetidae</taxon>
        <taxon>Agaricales</taxon>
        <taxon>Agaricineae</taxon>
        <taxon>Hydnangiaceae</taxon>
        <taxon>Laccaria</taxon>
    </lineage>
</organism>
<name>B0D0Q8_LACBS</name>
<sequence>MPSFTNASSSAVIPSTRVNLAVSSSEAASLGGKKAKTPIIAGSICGSLLLIAWIIGFAVYFKKRYRRKERNRLIAAGEMAPREKDVRPPAEKVVIPPDPAVLLGQRRPGEHAFPEREFSRGNSCSPKLFRHETNKSMIIPSHASTLLHDESVVDPPRTHRRRDEMNTPFKI</sequence>